<name>A0A8B6DF81_MYTGA</name>
<dbReference type="GO" id="GO:0005737">
    <property type="term" value="C:cytoplasm"/>
    <property type="evidence" value="ECO:0007669"/>
    <property type="project" value="TreeGrafter"/>
</dbReference>
<proteinExistence type="predicted"/>
<reference evidence="7" key="1">
    <citation type="submission" date="2018-11" db="EMBL/GenBank/DDBJ databases">
        <authorList>
            <person name="Alioto T."/>
            <person name="Alioto T."/>
        </authorList>
    </citation>
    <scope>NUCLEOTIDE SEQUENCE</scope>
</reference>
<keyword evidence="2 5" id="KW-0812">Transmembrane</keyword>
<dbReference type="Pfam" id="PF00822">
    <property type="entry name" value="PMP22_Claudin"/>
    <property type="match status" value="1"/>
</dbReference>
<dbReference type="PROSITE" id="PS50011">
    <property type="entry name" value="PROTEIN_KINASE_DOM"/>
    <property type="match status" value="1"/>
</dbReference>
<feature type="transmembrane region" description="Helical" evidence="5">
    <location>
        <begin position="73"/>
        <end position="92"/>
    </location>
</feature>
<dbReference type="InterPro" id="IPR011009">
    <property type="entry name" value="Kinase-like_dom_sf"/>
</dbReference>
<dbReference type="PANTHER" id="PTHR24348">
    <property type="entry name" value="SERINE/THREONINE-PROTEIN KINASE UNC-51-RELATED"/>
    <property type="match status" value="1"/>
</dbReference>
<dbReference type="SMART" id="SM00220">
    <property type="entry name" value="S_TKc"/>
    <property type="match status" value="1"/>
</dbReference>
<evidence type="ECO:0000256" key="2">
    <source>
        <dbReference type="ARBA" id="ARBA00022692"/>
    </source>
</evidence>
<dbReference type="GO" id="GO:0004674">
    <property type="term" value="F:protein serine/threonine kinase activity"/>
    <property type="evidence" value="ECO:0007669"/>
    <property type="project" value="InterPro"/>
</dbReference>
<dbReference type="Pfam" id="PF00069">
    <property type="entry name" value="Pkinase"/>
    <property type="match status" value="1"/>
</dbReference>
<gene>
    <name evidence="7" type="ORF">MGAL_10B031877</name>
</gene>
<keyword evidence="8" id="KW-1185">Reference proteome</keyword>
<dbReference type="Gene3D" id="1.20.140.150">
    <property type="match status" value="1"/>
</dbReference>
<dbReference type="InterPro" id="IPR000719">
    <property type="entry name" value="Prot_kinase_dom"/>
</dbReference>
<evidence type="ECO:0000256" key="5">
    <source>
        <dbReference type="SAM" id="Phobius"/>
    </source>
</evidence>
<dbReference type="AlphaFoldDB" id="A0A8B6DF81"/>
<dbReference type="EMBL" id="UYJE01003296">
    <property type="protein sequence ID" value="VDI18128.1"/>
    <property type="molecule type" value="Genomic_DNA"/>
</dbReference>
<dbReference type="GO" id="GO:0016020">
    <property type="term" value="C:membrane"/>
    <property type="evidence" value="ECO:0007669"/>
    <property type="project" value="UniProtKB-SubCell"/>
</dbReference>
<feature type="transmembrane region" description="Helical" evidence="5">
    <location>
        <begin position="135"/>
        <end position="152"/>
    </location>
</feature>
<dbReference type="InterPro" id="IPR004031">
    <property type="entry name" value="PMP22/EMP/MP20/Claudin"/>
</dbReference>
<dbReference type="GO" id="GO:0010506">
    <property type="term" value="P:regulation of autophagy"/>
    <property type="evidence" value="ECO:0007669"/>
    <property type="project" value="InterPro"/>
</dbReference>
<evidence type="ECO:0000256" key="4">
    <source>
        <dbReference type="ARBA" id="ARBA00023136"/>
    </source>
</evidence>
<dbReference type="OrthoDB" id="4062651at2759"/>
<dbReference type="InterPro" id="IPR045269">
    <property type="entry name" value="Atg1-like"/>
</dbReference>
<dbReference type="SUPFAM" id="SSF56112">
    <property type="entry name" value="Protein kinase-like (PK-like)"/>
    <property type="match status" value="1"/>
</dbReference>
<keyword evidence="3 5" id="KW-1133">Transmembrane helix</keyword>
<organism evidence="7 8">
    <name type="scientific">Mytilus galloprovincialis</name>
    <name type="common">Mediterranean mussel</name>
    <dbReference type="NCBI Taxonomy" id="29158"/>
    <lineage>
        <taxon>Eukaryota</taxon>
        <taxon>Metazoa</taxon>
        <taxon>Spiralia</taxon>
        <taxon>Lophotrochozoa</taxon>
        <taxon>Mollusca</taxon>
        <taxon>Bivalvia</taxon>
        <taxon>Autobranchia</taxon>
        <taxon>Pteriomorphia</taxon>
        <taxon>Mytilida</taxon>
        <taxon>Mytiloidea</taxon>
        <taxon>Mytilidae</taxon>
        <taxon>Mytilinae</taxon>
        <taxon>Mytilus</taxon>
    </lineage>
</organism>
<dbReference type="Gene3D" id="1.10.510.10">
    <property type="entry name" value="Transferase(Phosphotransferase) domain 1"/>
    <property type="match status" value="1"/>
</dbReference>
<protein>
    <recommendedName>
        <fullName evidence="6">Protein kinase domain-containing protein</fullName>
    </recommendedName>
</protein>
<dbReference type="Proteomes" id="UP000596742">
    <property type="component" value="Unassembled WGS sequence"/>
</dbReference>
<evidence type="ECO:0000313" key="7">
    <source>
        <dbReference type="EMBL" id="VDI18128.1"/>
    </source>
</evidence>
<dbReference type="GO" id="GO:0006914">
    <property type="term" value="P:autophagy"/>
    <property type="evidence" value="ECO:0007669"/>
    <property type="project" value="UniProtKB-ARBA"/>
</dbReference>
<accession>A0A8B6DF81</accession>
<dbReference type="GO" id="GO:0005524">
    <property type="term" value="F:ATP binding"/>
    <property type="evidence" value="ECO:0007669"/>
    <property type="project" value="InterPro"/>
</dbReference>
<comment type="subcellular location">
    <subcellularLocation>
        <location evidence="1">Membrane</location>
        <topology evidence="1">Multi-pass membrane protein</topology>
    </subcellularLocation>
</comment>
<keyword evidence="4 5" id="KW-0472">Membrane</keyword>
<evidence type="ECO:0000256" key="1">
    <source>
        <dbReference type="ARBA" id="ARBA00004141"/>
    </source>
</evidence>
<evidence type="ECO:0000256" key="3">
    <source>
        <dbReference type="ARBA" id="ARBA00022989"/>
    </source>
</evidence>
<evidence type="ECO:0000259" key="6">
    <source>
        <dbReference type="PROSITE" id="PS50011"/>
    </source>
</evidence>
<evidence type="ECO:0000313" key="8">
    <source>
        <dbReference type="Proteomes" id="UP000596742"/>
    </source>
</evidence>
<feature type="transmembrane region" description="Helical" evidence="5">
    <location>
        <begin position="12"/>
        <end position="34"/>
    </location>
</feature>
<sequence>MEVAGVPLFSFISLILTVVALIIDIVGFASPYWFYKTYNGIASKAGLWKTCAPDCVNTENPQSWQEAVQAMEVLGFICLLVALVVLILKLFVMKDKQMLKWVVIGSLVGAAIFILIGVCIYGGEAEKELKENIHFAFAFVIIAAILAIIAALDEHYRRDHAKYGETMTTFGDYGNVYMMDDLTVIKKVKFQNYDCDIDNTEIHICTTFFRGGTLEDLLQSRMLLNPVIVQEYLLQILDAVIYLHDKCGIIYLYWTTSNMLFLDPVRKHILISNLSLSVPSNTDFDVGYIKQSLPPCLTPPEIMNGDDSLKLTGVTDCWGLGCMTLEMLIGKQMWYNERHYQKTKLIEKIKTKDISPQQYIHKHRMPEIFHSVLTRCFEFDVRNRIGCEELQNQLKNWKYN</sequence>
<feature type="transmembrane region" description="Helical" evidence="5">
    <location>
        <begin position="99"/>
        <end position="123"/>
    </location>
</feature>
<feature type="domain" description="Protein kinase" evidence="6">
    <location>
        <begin position="102"/>
        <end position="400"/>
    </location>
</feature>
<comment type="caution">
    <text evidence="7">The sequence shown here is derived from an EMBL/GenBank/DDBJ whole genome shotgun (WGS) entry which is preliminary data.</text>
</comment>